<sequence>MSLSEESCIIVDHPAGQYLKSPLDRAPEASAVEKRSGHSWRKMHILCMNQNHRDVWKQTFTWFSWRVKECRVEILHKISTISPTAVTYPLIMLNVSVSHSAGARTFPVLNYISTYVSSDANGRWRKSSP</sequence>
<dbReference type="GO" id="GO:0016740">
    <property type="term" value="F:transferase activity"/>
    <property type="evidence" value="ECO:0007669"/>
    <property type="project" value="UniProtKB-KW"/>
</dbReference>
<gene>
    <name evidence="2" type="ORF">DR999_PMT02283</name>
    <name evidence="1" type="ORF">DR999_PMT22990</name>
</gene>
<reference evidence="1 3" key="2">
    <citation type="submission" date="2019-04" db="EMBL/GenBank/DDBJ databases">
        <title>The genome sequence of big-headed turtle.</title>
        <authorList>
            <person name="Gong S."/>
        </authorList>
    </citation>
    <scope>NUCLEOTIDE SEQUENCE [LARGE SCALE GENOMIC DNA]</scope>
    <source>
        <strain evidence="1">DO16091913</strain>
        <tissue evidence="1">Muscle</tissue>
    </source>
</reference>
<keyword evidence="3" id="KW-1185">Reference proteome</keyword>
<comment type="caution">
    <text evidence="1">The sequence shown here is derived from an EMBL/GenBank/DDBJ whole genome shotgun (WGS) entry which is preliminary data.</text>
</comment>
<evidence type="ECO:0000313" key="1">
    <source>
        <dbReference type="EMBL" id="TFJ95446.1"/>
    </source>
</evidence>
<dbReference type="AlphaFoldDB" id="A0A4D9DD46"/>
<proteinExistence type="predicted"/>
<accession>A0A4D9DD46</accession>
<keyword evidence="1" id="KW-0808">Transferase</keyword>
<reference evidence="1 3" key="1">
    <citation type="submission" date="2019-04" db="EMBL/GenBank/DDBJ databases">
        <title>Draft genome of the big-headed turtle Platysternon megacephalum.</title>
        <authorList>
            <person name="Gong S."/>
        </authorList>
    </citation>
    <scope>NUCLEOTIDE SEQUENCE [LARGE SCALE GENOMIC DNA]</scope>
    <source>
        <strain evidence="1">DO16091913</strain>
        <tissue evidence="1">Muscle</tissue>
    </source>
</reference>
<dbReference type="Proteomes" id="UP000297703">
    <property type="component" value="Unassembled WGS sequence"/>
</dbReference>
<evidence type="ECO:0000313" key="2">
    <source>
        <dbReference type="EMBL" id="TFK14240.1"/>
    </source>
</evidence>
<name>A0A4D9DD46_9SAUR</name>
<dbReference type="EMBL" id="QXTE01006571">
    <property type="protein sequence ID" value="TFJ95446.1"/>
    <property type="molecule type" value="Genomic_DNA"/>
</dbReference>
<organism evidence="1 3">
    <name type="scientific">Platysternon megacephalum</name>
    <name type="common">big-headed turtle</name>
    <dbReference type="NCBI Taxonomy" id="55544"/>
    <lineage>
        <taxon>Eukaryota</taxon>
        <taxon>Metazoa</taxon>
        <taxon>Chordata</taxon>
        <taxon>Craniata</taxon>
        <taxon>Vertebrata</taxon>
        <taxon>Euteleostomi</taxon>
        <taxon>Archelosauria</taxon>
        <taxon>Testudinata</taxon>
        <taxon>Testudines</taxon>
        <taxon>Cryptodira</taxon>
        <taxon>Durocryptodira</taxon>
        <taxon>Testudinoidea</taxon>
        <taxon>Platysternidae</taxon>
        <taxon>Platysternon</taxon>
    </lineage>
</organism>
<protein>
    <submittedName>
        <fullName evidence="1">Arylamine N-acetyltransferase, pineal gland isozyme NAT-3-like</fullName>
    </submittedName>
    <submittedName>
        <fullName evidence="2">Putative tumor suppressor protein MN1</fullName>
    </submittedName>
</protein>
<dbReference type="EMBL" id="QXTE01000012">
    <property type="protein sequence ID" value="TFK14240.1"/>
    <property type="molecule type" value="Genomic_DNA"/>
</dbReference>
<evidence type="ECO:0000313" key="3">
    <source>
        <dbReference type="Proteomes" id="UP000297703"/>
    </source>
</evidence>